<feature type="compositionally biased region" description="Basic and acidic residues" evidence="1">
    <location>
        <begin position="38"/>
        <end position="50"/>
    </location>
</feature>
<reference evidence="2 3" key="1">
    <citation type="submission" date="2022-04" db="EMBL/GenBank/DDBJ databases">
        <title>Genome sequence of soybean root-associated Caulobacter segnis RL271.</title>
        <authorList>
            <person name="Longley R."/>
            <person name="Bonito G."/>
            <person name="Trigodet F."/>
            <person name="Crosson S."/>
            <person name="Fiebig A."/>
        </authorList>
    </citation>
    <scope>NUCLEOTIDE SEQUENCE [LARGE SCALE GENOMIC DNA]</scope>
    <source>
        <strain evidence="2 3">RL271</strain>
    </source>
</reference>
<name>A0ABY4ZRG8_9CAUL</name>
<organism evidence="2 3">
    <name type="scientific">Caulobacter segnis</name>
    <dbReference type="NCBI Taxonomy" id="88688"/>
    <lineage>
        <taxon>Bacteria</taxon>
        <taxon>Pseudomonadati</taxon>
        <taxon>Pseudomonadota</taxon>
        <taxon>Alphaproteobacteria</taxon>
        <taxon>Caulobacterales</taxon>
        <taxon>Caulobacteraceae</taxon>
        <taxon>Caulobacter</taxon>
    </lineage>
</organism>
<evidence type="ECO:0000313" key="2">
    <source>
        <dbReference type="EMBL" id="USQ95402.1"/>
    </source>
</evidence>
<accession>A0ABY4ZRG8</accession>
<gene>
    <name evidence="2" type="ORF">MZV50_23110</name>
</gene>
<proteinExistence type="predicted"/>
<sequence length="106" mass="10984">MSREPFDQPSQVDPVEGEVSVRGPGATGVSLTPSAARETGDRLKDAAARAEDGHVEAIDLDDPASVRRWAKHLGVGEDALRNAVIAVGPDSEAVALRLTSARGAAD</sequence>
<feature type="region of interest" description="Disordered" evidence="1">
    <location>
        <begin position="1"/>
        <end position="50"/>
    </location>
</feature>
<protein>
    <submittedName>
        <fullName evidence="2">DUF3606 domain-containing protein</fullName>
    </submittedName>
</protein>
<dbReference type="EMBL" id="CP096040">
    <property type="protein sequence ID" value="USQ95402.1"/>
    <property type="molecule type" value="Genomic_DNA"/>
</dbReference>
<dbReference type="Pfam" id="PF12244">
    <property type="entry name" value="DUF3606"/>
    <property type="match status" value="1"/>
</dbReference>
<evidence type="ECO:0000313" key="3">
    <source>
        <dbReference type="Proteomes" id="UP001057520"/>
    </source>
</evidence>
<evidence type="ECO:0000256" key="1">
    <source>
        <dbReference type="SAM" id="MobiDB-lite"/>
    </source>
</evidence>
<dbReference type="Proteomes" id="UP001057520">
    <property type="component" value="Chromosome"/>
</dbReference>
<keyword evidence="3" id="KW-1185">Reference proteome</keyword>
<dbReference type="InterPro" id="IPR022037">
    <property type="entry name" value="DUF3606"/>
</dbReference>